<gene>
    <name evidence="2" type="ORF">Q2T42_17285</name>
</gene>
<evidence type="ECO:0000313" key="2">
    <source>
        <dbReference type="EMBL" id="WNZ43600.1"/>
    </source>
</evidence>
<reference evidence="2" key="1">
    <citation type="journal article" date="2023" name="Plants (Basel)">
        <title>Genomic Analysis of Leptolyngbya boryana CZ1 Reveals Efficient Carbon Fixation Modules.</title>
        <authorList>
            <person name="Bai X."/>
            <person name="Wang H."/>
            <person name="Cheng W."/>
            <person name="Wang J."/>
            <person name="Ma M."/>
            <person name="Hu H."/>
            <person name="Song Z."/>
            <person name="Ma H."/>
            <person name="Fan Y."/>
            <person name="Du C."/>
            <person name="Xu J."/>
        </authorList>
    </citation>
    <scope>NUCLEOTIDE SEQUENCE</scope>
    <source>
        <strain evidence="2">CZ1</strain>
    </source>
</reference>
<feature type="domain" description="Transposase DDE" evidence="1">
    <location>
        <begin position="179"/>
        <end position="302"/>
    </location>
</feature>
<sequence length="328" mass="36922">MLTLAENDLPKLSENRVPKLHENHLPKFMQFCTPQGSIRLRTSQDCPPNALRLCSPYDPQARQSLKRTMTWIGYKVHLTESCDEQLPHLLTHVETTAATTPDHQAVPLIHQALQHQNLLPQQHFVDQGYTSTQLLMSSQHDYQLDLVGPVPANSQWQAQAGQGFSLSDFQIDWQQQRVYCPAGQQNSTWRVGQDGAGQPAVFVRFPKQQCLVCPLRTECTRSHKTGARALTFKPQQDFQMLQAARVRQHTQEFRDAYATRAGIEGTVSQALRVCGLRQCRYLGLAKAHLQHVLSALALNVLRAVAWLDGVPLARTRQSRFARLAPAPA</sequence>
<name>A0AA97AQR2_LEPBY</name>
<organism evidence="2">
    <name type="scientific">Leptolyngbya boryana CZ1</name>
    <dbReference type="NCBI Taxonomy" id="3060204"/>
    <lineage>
        <taxon>Bacteria</taxon>
        <taxon>Bacillati</taxon>
        <taxon>Cyanobacteriota</taxon>
        <taxon>Cyanophyceae</taxon>
        <taxon>Leptolyngbyales</taxon>
        <taxon>Leptolyngbyaceae</taxon>
        <taxon>Leptolyngbya group</taxon>
        <taxon>Leptolyngbya</taxon>
    </lineage>
</organism>
<proteinExistence type="predicted"/>
<dbReference type="EMBL" id="CP130144">
    <property type="protein sequence ID" value="WNZ43600.1"/>
    <property type="molecule type" value="Genomic_DNA"/>
</dbReference>
<evidence type="ECO:0000259" key="1">
    <source>
        <dbReference type="Pfam" id="PF13751"/>
    </source>
</evidence>
<accession>A0AA97AQR2</accession>
<protein>
    <submittedName>
        <fullName evidence="2">Transposase</fullName>
    </submittedName>
</protein>
<dbReference type="InterPro" id="IPR025668">
    <property type="entry name" value="Tnp_DDE_dom"/>
</dbReference>
<reference evidence="2" key="2">
    <citation type="submission" date="2023-07" db="EMBL/GenBank/DDBJ databases">
        <authorList>
            <person name="Bai X.-H."/>
            <person name="Wang H.-H."/>
            <person name="Wang J."/>
            <person name="Ma M.-Y."/>
            <person name="Hu H.-H."/>
            <person name="Song Z.-L."/>
            <person name="Ma H.-G."/>
            <person name="Fan Y."/>
            <person name="Du C.-Y."/>
            <person name="Xu J.-C."/>
        </authorList>
    </citation>
    <scope>NUCLEOTIDE SEQUENCE</scope>
    <source>
        <strain evidence="2">CZ1</strain>
    </source>
</reference>
<dbReference type="Pfam" id="PF13751">
    <property type="entry name" value="DDE_Tnp_1_6"/>
    <property type="match status" value="1"/>
</dbReference>
<dbReference type="PANTHER" id="PTHR33408:SF2">
    <property type="entry name" value="TRANSPOSASE DDE DOMAIN-CONTAINING PROTEIN"/>
    <property type="match status" value="1"/>
</dbReference>
<dbReference type="PANTHER" id="PTHR33408">
    <property type="entry name" value="TRANSPOSASE"/>
    <property type="match status" value="1"/>
</dbReference>
<dbReference type="AlphaFoldDB" id="A0AA97AQR2"/>
<dbReference type="RefSeq" id="WP_316425834.1">
    <property type="nucleotide sequence ID" value="NZ_CP130144.1"/>
</dbReference>